<dbReference type="EMBL" id="CP047289">
    <property type="protein sequence ID" value="QUS35939.1"/>
    <property type="molecule type" value="Genomic_DNA"/>
</dbReference>
<accession>A0A8J8SL21</accession>
<dbReference type="Proteomes" id="UP000679284">
    <property type="component" value="Chromosome"/>
</dbReference>
<organism evidence="1 2">
    <name type="scientific">Falsirhodobacter algicola</name>
    <dbReference type="NCBI Taxonomy" id="2692330"/>
    <lineage>
        <taxon>Bacteria</taxon>
        <taxon>Pseudomonadati</taxon>
        <taxon>Pseudomonadota</taxon>
        <taxon>Alphaproteobacteria</taxon>
        <taxon>Rhodobacterales</taxon>
        <taxon>Paracoccaceae</taxon>
        <taxon>Falsirhodobacter</taxon>
    </lineage>
</organism>
<dbReference type="AlphaFoldDB" id="A0A8J8SL21"/>
<keyword evidence="2" id="KW-1185">Reference proteome</keyword>
<reference evidence="1" key="1">
    <citation type="submission" date="2020-01" db="EMBL/GenBank/DDBJ databases">
        <authorList>
            <person name="Yang Y."/>
            <person name="Kwon Y.M."/>
        </authorList>
    </citation>
    <scope>NUCLEOTIDE SEQUENCE</scope>
    <source>
        <strain evidence="1">PG104</strain>
    </source>
</reference>
<dbReference type="RefSeq" id="WP_211783159.1">
    <property type="nucleotide sequence ID" value="NZ_CP047289.1"/>
</dbReference>
<keyword evidence="1" id="KW-0969">Cilium</keyword>
<dbReference type="GO" id="GO:0044781">
    <property type="term" value="P:bacterial-type flagellum organization"/>
    <property type="evidence" value="ECO:0007669"/>
    <property type="project" value="InterPro"/>
</dbReference>
<dbReference type="Pfam" id="PF07309">
    <property type="entry name" value="FlaF"/>
    <property type="match status" value="1"/>
</dbReference>
<dbReference type="InterPro" id="IPR010845">
    <property type="entry name" value="FlaF"/>
</dbReference>
<name>A0A8J8SL21_9RHOB</name>
<protein>
    <submittedName>
        <fullName evidence="1">Flagellar biosynthesis regulator FlaF</fullName>
    </submittedName>
</protein>
<gene>
    <name evidence="1" type="primary">flaF</name>
    <name evidence="1" type="ORF">GR316_06495</name>
</gene>
<dbReference type="KEGG" id="fap:GR316_06495"/>
<keyword evidence="1" id="KW-0966">Cell projection</keyword>
<sequence>MTALAPHRNAYAEPGSPARDARGIEYDAFVRVTKDIAHAEESGNFPALAAALDANRRLWVLLRRDLMQEGNALPISLRARLIGLADFTAQHSARVLRRTAEVGALIEINTAVMRGLRGDAGI</sequence>
<evidence type="ECO:0000313" key="1">
    <source>
        <dbReference type="EMBL" id="QUS35939.1"/>
    </source>
</evidence>
<proteinExistence type="predicted"/>
<evidence type="ECO:0000313" key="2">
    <source>
        <dbReference type="Proteomes" id="UP000679284"/>
    </source>
</evidence>
<keyword evidence="1" id="KW-0282">Flagellum</keyword>
<dbReference type="NCBIfam" id="NF009435">
    <property type="entry name" value="PRK12794.1"/>
    <property type="match status" value="1"/>
</dbReference>